<dbReference type="NCBIfam" id="TIGR00414">
    <property type="entry name" value="serS"/>
    <property type="match status" value="1"/>
</dbReference>
<reference evidence="18" key="1">
    <citation type="submission" date="2015-07" db="EMBL/GenBank/DDBJ databases">
        <authorList>
            <person name="Rodrigo-Torres Lidia"/>
            <person name="Arahal R.David."/>
        </authorList>
    </citation>
    <scope>NUCLEOTIDE SEQUENCE [LARGE SCALE GENOMIC DNA]</scope>
    <source>
        <strain evidence="18">CECT 4801</strain>
    </source>
</reference>
<sequence>MFDIRWIRENAVAFDQALAKRGHEASAAKLIALDDSRRSHITKLQEAQERRNAASKEIGKAKGSGDDARAQELIDEVAQIKAFIQSGEEEERKLIADLEAAMAVIPNLPHDDVPVGEDEAGNVLLKTHGEKPVFTFNEAPKEHYELGEDLGGMDFAAAAKLSGSRFVILKGQIARLERALGQFMIDLHTQENGYTEVSPPLLVHSDPLYGTGQLPKFEEDLFKTTTDHYLIPTAEIPLTNLVAGEILPEDQLPLRVTALTYCFRSEAGSAGRDTRGMLRQHQFQKCELVSVTKPEDSLNELERMLGCAEKVLQKLGLHYRVMTLCSGDMGFGARKTYDIEVWLPGQDTYREISSCSVCGDFQARRMNARFRPTDSKQPLHVHTLNGSGIAVGRALIAVLENYQNGDGTITVPDVLRPYMGGLEKIG</sequence>
<evidence type="ECO:0000256" key="11">
    <source>
        <dbReference type="ARBA" id="ARBA00048823"/>
    </source>
</evidence>
<feature type="binding site" evidence="13">
    <location>
        <position position="264"/>
    </location>
    <ligand>
        <name>L-serine</name>
        <dbReference type="ChEBI" id="CHEBI:33384"/>
    </ligand>
</feature>
<dbReference type="PANTHER" id="PTHR43697:SF1">
    <property type="entry name" value="SERINE--TRNA LIGASE"/>
    <property type="match status" value="1"/>
</dbReference>
<feature type="binding site" evidence="12">
    <location>
        <begin position="233"/>
        <end position="235"/>
    </location>
    <ligand>
        <name>L-serine</name>
        <dbReference type="ChEBI" id="CHEBI:33384"/>
    </ligand>
</feature>
<dbReference type="STRING" id="187304.B0E33_26970"/>
<evidence type="ECO:0000259" key="16">
    <source>
        <dbReference type="PROSITE" id="PS50862"/>
    </source>
</evidence>
<organism evidence="17 18">
    <name type="scientific">Roseibium aggregatum</name>
    <dbReference type="NCBI Taxonomy" id="187304"/>
    <lineage>
        <taxon>Bacteria</taxon>
        <taxon>Pseudomonadati</taxon>
        <taxon>Pseudomonadota</taxon>
        <taxon>Alphaproteobacteria</taxon>
        <taxon>Hyphomicrobiales</taxon>
        <taxon>Stappiaceae</taxon>
        <taxon>Roseibium</taxon>
    </lineage>
</organism>
<dbReference type="RefSeq" id="WP_055656510.1">
    <property type="nucleotide sequence ID" value="NZ_CXST01000001.1"/>
</dbReference>
<dbReference type="CDD" id="cd00770">
    <property type="entry name" value="SerRS_core"/>
    <property type="match status" value="1"/>
</dbReference>
<dbReference type="AlphaFoldDB" id="A0A0M6Y021"/>
<dbReference type="InterPro" id="IPR033729">
    <property type="entry name" value="SerRS_core"/>
</dbReference>
<dbReference type="SUPFAM" id="SSF46589">
    <property type="entry name" value="tRNA-binding arm"/>
    <property type="match status" value="1"/>
</dbReference>
<comment type="caution">
    <text evidence="12">Lacks conserved residue(s) required for the propagation of feature annotation.</text>
</comment>
<keyword evidence="4 12" id="KW-0963">Cytoplasm</keyword>
<dbReference type="Gene3D" id="1.10.287.40">
    <property type="entry name" value="Serine-tRNA synthetase, tRNA binding domain"/>
    <property type="match status" value="1"/>
</dbReference>
<dbReference type="PRINTS" id="PR00981">
    <property type="entry name" value="TRNASYNTHSER"/>
</dbReference>
<keyword evidence="7 12" id="KW-0067">ATP-binding</keyword>
<dbReference type="GO" id="GO:0016260">
    <property type="term" value="P:selenocysteine biosynthetic process"/>
    <property type="evidence" value="ECO:0007669"/>
    <property type="project" value="UniProtKB-UniRule"/>
</dbReference>
<dbReference type="HAMAP" id="MF_00176">
    <property type="entry name" value="Ser_tRNA_synth_type1"/>
    <property type="match status" value="1"/>
</dbReference>
<evidence type="ECO:0000256" key="2">
    <source>
        <dbReference type="ARBA" id="ARBA00005045"/>
    </source>
</evidence>
<dbReference type="Gene3D" id="3.30.930.10">
    <property type="entry name" value="Bira Bifunctional Protein, Domain 2"/>
    <property type="match status" value="1"/>
</dbReference>
<evidence type="ECO:0000256" key="10">
    <source>
        <dbReference type="ARBA" id="ARBA00047929"/>
    </source>
</evidence>
<feature type="binding site" evidence="12">
    <location>
        <position position="387"/>
    </location>
    <ligand>
        <name>L-serine</name>
        <dbReference type="ChEBI" id="CHEBI:33384"/>
    </ligand>
</feature>
<evidence type="ECO:0000313" key="17">
    <source>
        <dbReference type="EMBL" id="CTQ42199.1"/>
    </source>
</evidence>
<evidence type="ECO:0000256" key="9">
    <source>
        <dbReference type="ARBA" id="ARBA00023146"/>
    </source>
</evidence>
<comment type="similarity">
    <text evidence="3 12">Belongs to the class-II aminoacyl-tRNA synthetase family. Type-1 seryl-tRNA synthetase subfamily.</text>
</comment>
<feature type="region of interest" description="Disordered" evidence="15">
    <location>
        <begin position="46"/>
        <end position="66"/>
    </location>
</feature>
<dbReference type="OrthoDB" id="9804647at2"/>
<comment type="catalytic activity">
    <reaction evidence="10 12">
        <text>tRNA(Sec) + L-serine + ATP = L-seryl-tRNA(Sec) + AMP + diphosphate + H(+)</text>
        <dbReference type="Rhea" id="RHEA:42580"/>
        <dbReference type="Rhea" id="RHEA-COMP:9742"/>
        <dbReference type="Rhea" id="RHEA-COMP:10128"/>
        <dbReference type="ChEBI" id="CHEBI:15378"/>
        <dbReference type="ChEBI" id="CHEBI:30616"/>
        <dbReference type="ChEBI" id="CHEBI:33019"/>
        <dbReference type="ChEBI" id="CHEBI:33384"/>
        <dbReference type="ChEBI" id="CHEBI:78442"/>
        <dbReference type="ChEBI" id="CHEBI:78533"/>
        <dbReference type="ChEBI" id="CHEBI:456215"/>
        <dbReference type="EC" id="6.1.1.11"/>
    </reaction>
</comment>
<dbReference type="InterPro" id="IPR010978">
    <property type="entry name" value="tRNA-bd_arm"/>
</dbReference>
<evidence type="ECO:0000256" key="3">
    <source>
        <dbReference type="ARBA" id="ARBA00010728"/>
    </source>
</evidence>
<comment type="subcellular location">
    <subcellularLocation>
        <location evidence="1 12">Cytoplasm</location>
    </subcellularLocation>
</comment>
<dbReference type="EC" id="6.1.1.11" evidence="12"/>
<keyword evidence="8 12" id="KW-0648">Protein biosynthesis</keyword>
<dbReference type="EMBL" id="CXST01000001">
    <property type="protein sequence ID" value="CTQ42199.1"/>
    <property type="molecule type" value="Genomic_DNA"/>
</dbReference>
<dbReference type="GO" id="GO:0005737">
    <property type="term" value="C:cytoplasm"/>
    <property type="evidence" value="ECO:0007669"/>
    <property type="project" value="UniProtKB-SubCell"/>
</dbReference>
<evidence type="ECO:0000256" key="7">
    <source>
        <dbReference type="ARBA" id="ARBA00022840"/>
    </source>
</evidence>
<feature type="binding site" evidence="12 13">
    <location>
        <position position="287"/>
    </location>
    <ligand>
        <name>L-serine</name>
        <dbReference type="ChEBI" id="CHEBI:33384"/>
    </ligand>
</feature>
<feature type="domain" description="Aminoacyl-transfer RNA synthetases class-II family profile" evidence="16">
    <location>
        <begin position="175"/>
        <end position="412"/>
    </location>
</feature>
<comment type="subunit">
    <text evidence="12">Homodimer. The tRNA molecule binds across the dimer.</text>
</comment>
<dbReference type="SUPFAM" id="SSF55681">
    <property type="entry name" value="Class II aaRS and biotin synthetases"/>
    <property type="match status" value="1"/>
</dbReference>
<dbReference type="GO" id="GO:0006434">
    <property type="term" value="P:seryl-tRNA aminoacylation"/>
    <property type="evidence" value="ECO:0007669"/>
    <property type="project" value="UniProtKB-UniRule"/>
</dbReference>
<evidence type="ECO:0000256" key="6">
    <source>
        <dbReference type="ARBA" id="ARBA00022741"/>
    </source>
</evidence>
<comment type="domain">
    <text evidence="12">Consists of two distinct domains, a catalytic core and a N-terminal extension that is involved in tRNA binding.</text>
</comment>
<dbReference type="PROSITE" id="PS50862">
    <property type="entry name" value="AA_TRNA_LIGASE_II"/>
    <property type="match status" value="1"/>
</dbReference>
<feature type="binding site" evidence="13">
    <location>
        <position position="233"/>
    </location>
    <ligand>
        <name>L-serine</name>
        <dbReference type="ChEBI" id="CHEBI:33384"/>
    </ligand>
</feature>
<evidence type="ECO:0000313" key="18">
    <source>
        <dbReference type="Proteomes" id="UP000048926"/>
    </source>
</evidence>
<dbReference type="InterPro" id="IPR042103">
    <property type="entry name" value="SerRS_1_N_sf"/>
</dbReference>
<dbReference type="GO" id="GO:0004828">
    <property type="term" value="F:serine-tRNA ligase activity"/>
    <property type="evidence" value="ECO:0007669"/>
    <property type="project" value="UniProtKB-UniRule"/>
</dbReference>
<evidence type="ECO:0000256" key="12">
    <source>
        <dbReference type="HAMAP-Rule" id="MF_00176"/>
    </source>
</evidence>
<accession>A0A0M6Y021</accession>
<evidence type="ECO:0000256" key="15">
    <source>
        <dbReference type="SAM" id="MobiDB-lite"/>
    </source>
</evidence>
<comment type="pathway">
    <text evidence="2 12">Aminoacyl-tRNA biosynthesis; selenocysteinyl-tRNA(Sec) biosynthesis; L-seryl-tRNA(Sec) from L-serine and tRNA(Sec): step 1/1.</text>
</comment>
<dbReference type="InterPro" id="IPR002314">
    <property type="entry name" value="aa-tRNA-synt_IIb"/>
</dbReference>
<comment type="catalytic activity">
    <reaction evidence="11 12">
        <text>tRNA(Ser) + L-serine + ATP = L-seryl-tRNA(Ser) + AMP + diphosphate + H(+)</text>
        <dbReference type="Rhea" id="RHEA:12292"/>
        <dbReference type="Rhea" id="RHEA-COMP:9669"/>
        <dbReference type="Rhea" id="RHEA-COMP:9703"/>
        <dbReference type="ChEBI" id="CHEBI:15378"/>
        <dbReference type="ChEBI" id="CHEBI:30616"/>
        <dbReference type="ChEBI" id="CHEBI:33019"/>
        <dbReference type="ChEBI" id="CHEBI:33384"/>
        <dbReference type="ChEBI" id="CHEBI:78442"/>
        <dbReference type="ChEBI" id="CHEBI:78533"/>
        <dbReference type="ChEBI" id="CHEBI:456215"/>
        <dbReference type="EC" id="6.1.1.11"/>
    </reaction>
</comment>
<evidence type="ECO:0000256" key="1">
    <source>
        <dbReference type="ARBA" id="ARBA00004496"/>
    </source>
</evidence>
<feature type="binding site" evidence="12 14">
    <location>
        <begin position="264"/>
        <end position="266"/>
    </location>
    <ligand>
        <name>ATP</name>
        <dbReference type="ChEBI" id="CHEBI:30616"/>
    </ligand>
</feature>
<gene>
    <name evidence="12 17" type="primary">serS</name>
    <name evidence="17" type="ORF">LAL4801_00624</name>
</gene>
<keyword evidence="6 12" id="KW-0547">Nucleotide-binding</keyword>
<dbReference type="UniPathway" id="UPA00906">
    <property type="reaction ID" value="UER00895"/>
</dbReference>
<keyword evidence="5 12" id="KW-0436">Ligase</keyword>
<dbReference type="GO" id="GO:0005524">
    <property type="term" value="F:ATP binding"/>
    <property type="evidence" value="ECO:0007669"/>
    <property type="project" value="UniProtKB-UniRule"/>
</dbReference>
<dbReference type="PIRSF" id="PIRSF001529">
    <property type="entry name" value="Ser-tRNA-synth_IIa"/>
    <property type="match status" value="1"/>
</dbReference>
<keyword evidence="18" id="KW-1185">Reference proteome</keyword>
<evidence type="ECO:0000256" key="13">
    <source>
        <dbReference type="PIRSR" id="PIRSR001529-1"/>
    </source>
</evidence>
<feature type="binding site" evidence="13">
    <location>
        <position position="385"/>
    </location>
    <ligand>
        <name>L-serine</name>
        <dbReference type="ChEBI" id="CHEBI:33384"/>
    </ligand>
</feature>
<evidence type="ECO:0000256" key="5">
    <source>
        <dbReference type="ARBA" id="ARBA00022598"/>
    </source>
</evidence>
<comment type="function">
    <text evidence="12">Catalyzes the attachment of serine to tRNA(Ser). Is also able to aminoacylate tRNA(Sec) with serine, to form the misacylated tRNA L-seryl-tRNA(Sec), which will be further converted into selenocysteinyl-tRNA(Sec).</text>
</comment>
<evidence type="ECO:0000256" key="4">
    <source>
        <dbReference type="ARBA" id="ARBA00022490"/>
    </source>
</evidence>
<evidence type="ECO:0000256" key="14">
    <source>
        <dbReference type="PIRSR" id="PIRSR001529-2"/>
    </source>
</evidence>
<keyword evidence="9 12" id="KW-0030">Aminoacyl-tRNA synthetase</keyword>
<feature type="binding site" evidence="12 14">
    <location>
        <begin position="351"/>
        <end position="354"/>
    </location>
    <ligand>
        <name>ATP</name>
        <dbReference type="ChEBI" id="CHEBI:30616"/>
    </ligand>
</feature>
<protein>
    <recommendedName>
        <fullName evidence="12">Serine--tRNA ligase</fullName>
        <ecNumber evidence="12">6.1.1.11</ecNumber>
    </recommendedName>
    <alternativeName>
        <fullName evidence="12">Seryl-tRNA synthetase</fullName>
        <shortName evidence="12">SerRS</shortName>
    </alternativeName>
    <alternativeName>
        <fullName evidence="12">Seryl-tRNA(Ser/Sec) synthetase</fullName>
    </alternativeName>
</protein>
<dbReference type="InterPro" id="IPR006195">
    <property type="entry name" value="aa-tRNA-synth_II"/>
</dbReference>
<evidence type="ECO:0000256" key="8">
    <source>
        <dbReference type="ARBA" id="ARBA00022917"/>
    </source>
</evidence>
<dbReference type="Pfam" id="PF00587">
    <property type="entry name" value="tRNA-synt_2b"/>
    <property type="match status" value="1"/>
</dbReference>
<proteinExistence type="inferred from homology"/>
<dbReference type="InterPro" id="IPR002317">
    <property type="entry name" value="Ser-tRNA-ligase_type_1"/>
</dbReference>
<dbReference type="InterPro" id="IPR015866">
    <property type="entry name" value="Ser-tRNA-synth_1_N"/>
</dbReference>
<name>A0A0M6Y021_9HYPH</name>
<dbReference type="InterPro" id="IPR045864">
    <property type="entry name" value="aa-tRNA-synth_II/BPL/LPL"/>
</dbReference>
<dbReference type="Proteomes" id="UP000048926">
    <property type="component" value="Unassembled WGS sequence"/>
</dbReference>
<dbReference type="Pfam" id="PF02403">
    <property type="entry name" value="Seryl_tRNA_N"/>
    <property type="match status" value="1"/>
</dbReference>
<dbReference type="PANTHER" id="PTHR43697">
    <property type="entry name" value="SERYL-TRNA SYNTHETASE"/>
    <property type="match status" value="1"/>
</dbReference>